<organism evidence="1 2">
    <name type="scientific">Dendronalium phyllosphericum CENA369</name>
    <dbReference type="NCBI Taxonomy" id="1725256"/>
    <lineage>
        <taxon>Bacteria</taxon>
        <taxon>Bacillati</taxon>
        <taxon>Cyanobacteriota</taxon>
        <taxon>Cyanophyceae</taxon>
        <taxon>Nostocales</taxon>
        <taxon>Nostocaceae</taxon>
        <taxon>Dendronalium</taxon>
        <taxon>Dendronalium phyllosphericum</taxon>
    </lineage>
</organism>
<sequence length="129" mass="15707">MNKIELEKKLNNGEQWGFIKETDSHEYLGWILINKLPKMTFTPQRKDYSEEYLYLIELREAEKREKTPYHVLIKELRRDVHESGEYEKGDDIRHKENYYFSCIDEVEEFIEKLGYNFDNIKHRSDIDAP</sequence>
<keyword evidence="2" id="KW-1185">Reference proteome</keyword>
<gene>
    <name evidence="1" type="ORF">I8752_00985</name>
</gene>
<name>A0A8J7HWP6_9NOST</name>
<proteinExistence type="predicted"/>
<dbReference type="AlphaFoldDB" id="A0A8J7HWP6"/>
<protein>
    <submittedName>
        <fullName evidence="1">Uncharacterized protein</fullName>
    </submittedName>
</protein>
<dbReference type="RefSeq" id="WP_214430446.1">
    <property type="nucleotide sequence ID" value="NZ_CAWPUQ010000001.1"/>
</dbReference>
<dbReference type="EMBL" id="JAECZA010000001">
    <property type="protein sequence ID" value="MBH8571621.1"/>
    <property type="molecule type" value="Genomic_DNA"/>
</dbReference>
<evidence type="ECO:0000313" key="1">
    <source>
        <dbReference type="EMBL" id="MBH8571621.1"/>
    </source>
</evidence>
<accession>A0A8J7HWP6</accession>
<evidence type="ECO:0000313" key="2">
    <source>
        <dbReference type="Proteomes" id="UP000662314"/>
    </source>
</evidence>
<dbReference type="Proteomes" id="UP000662314">
    <property type="component" value="Unassembled WGS sequence"/>
</dbReference>
<comment type="caution">
    <text evidence="1">The sequence shown here is derived from an EMBL/GenBank/DDBJ whole genome shotgun (WGS) entry which is preliminary data.</text>
</comment>
<reference evidence="1 2" key="1">
    <citation type="journal article" date="2021" name="Int. J. Syst. Evol. Microbiol.">
        <title>Amazonocrinis nigriterrae gen. nov., sp. nov., Atlanticothrix silvestris gen. nov., sp. nov. and Dendronalium phyllosphericum gen. nov., sp. nov., nostocacean cyanobacteria from Brazilian environments.</title>
        <authorList>
            <person name="Alvarenga D.O."/>
            <person name="Andreote A.P.D."/>
            <person name="Branco L.H.Z."/>
            <person name="Delbaje E."/>
            <person name="Cruz R.B."/>
            <person name="Varani A.M."/>
            <person name="Fiore M.F."/>
        </authorList>
    </citation>
    <scope>NUCLEOTIDE SEQUENCE [LARGE SCALE GENOMIC DNA]</scope>
    <source>
        <strain evidence="1 2">CENA369</strain>
    </source>
</reference>